<evidence type="ECO:0000256" key="3">
    <source>
        <dbReference type="ARBA" id="ARBA00022618"/>
    </source>
</evidence>
<evidence type="ECO:0000313" key="8">
    <source>
        <dbReference type="EnsemblPlants" id="Solyc09g055343.1.1"/>
    </source>
</evidence>
<dbReference type="InterPro" id="IPR019440">
    <property type="entry name" value="MAU2"/>
</dbReference>
<sequence>MREVDLQHSAIWIASIYLMLLMHFLENKVAVDLTRSEFVEAQEALVQMRSWYFRFPTILQACECVIEMLRGQYAHCVGCYDEANYHFLEASRLSENKSMQAMCFVYAAISYICMGDAESSAKALDLIGPVLGVMDSFTGVREKTSVLLAHGFLLMRQQNLQEASFFEGVNQPFHRLLANDHPVHHLWEDRNRQIGKEILIAYVESQERATERKSGDLWGD</sequence>
<name>A0A3Q7I1J0_SOLLC</name>
<keyword evidence="5" id="KW-0159">Chromosome partition</keyword>
<keyword evidence="4" id="KW-0498">Mitosis</keyword>
<evidence type="ECO:0000256" key="6">
    <source>
        <dbReference type="ARBA" id="ARBA00023242"/>
    </source>
</evidence>
<dbReference type="EnsemblPlants" id="Solyc09g055343.1.1">
    <property type="protein sequence ID" value="Solyc09g055343.1.1"/>
    <property type="gene ID" value="Solyc09g055343.1"/>
</dbReference>
<organism evidence="8">
    <name type="scientific">Solanum lycopersicum</name>
    <name type="common">Tomato</name>
    <name type="synonym">Lycopersicon esculentum</name>
    <dbReference type="NCBI Taxonomy" id="4081"/>
    <lineage>
        <taxon>Eukaryota</taxon>
        <taxon>Viridiplantae</taxon>
        <taxon>Streptophyta</taxon>
        <taxon>Embryophyta</taxon>
        <taxon>Tracheophyta</taxon>
        <taxon>Spermatophyta</taxon>
        <taxon>Magnoliopsida</taxon>
        <taxon>eudicotyledons</taxon>
        <taxon>Gunneridae</taxon>
        <taxon>Pentapetalae</taxon>
        <taxon>asterids</taxon>
        <taxon>lamiids</taxon>
        <taxon>Solanales</taxon>
        <taxon>Solanaceae</taxon>
        <taxon>Solanoideae</taxon>
        <taxon>Solaneae</taxon>
        <taxon>Solanum</taxon>
        <taxon>Solanum subgen. Lycopersicon</taxon>
    </lineage>
</organism>
<dbReference type="GO" id="GO:0051301">
    <property type="term" value="P:cell division"/>
    <property type="evidence" value="ECO:0007669"/>
    <property type="project" value="UniProtKB-KW"/>
</dbReference>
<comment type="subcellular location">
    <subcellularLocation>
        <location evidence="1">Nucleus</location>
    </subcellularLocation>
</comment>
<dbReference type="GO" id="GO:0007064">
    <property type="term" value="P:mitotic sister chromatid cohesion"/>
    <property type="evidence" value="ECO:0007669"/>
    <property type="project" value="InterPro"/>
</dbReference>
<keyword evidence="6" id="KW-0539">Nucleus</keyword>
<comment type="similarity">
    <text evidence="2">Belongs to the SCC4/mau-2 family.</text>
</comment>
<reference evidence="8" key="2">
    <citation type="submission" date="2019-01" db="UniProtKB">
        <authorList>
            <consortium name="EnsemblPlants"/>
        </authorList>
    </citation>
    <scope>IDENTIFICATION</scope>
    <source>
        <strain evidence="8">cv. Heinz 1706</strain>
    </source>
</reference>
<dbReference type="Gramene" id="Solyc09g055343.1.1">
    <property type="protein sequence ID" value="Solyc09g055343.1.1"/>
    <property type="gene ID" value="Solyc09g055343.1"/>
</dbReference>
<dbReference type="Proteomes" id="UP000004994">
    <property type="component" value="Chromosome 9"/>
</dbReference>
<evidence type="ECO:0000313" key="9">
    <source>
        <dbReference type="Proteomes" id="UP000004994"/>
    </source>
</evidence>
<protein>
    <recommendedName>
        <fullName evidence="10">Cohesin loading complex subunit SCC4 homolog</fullName>
    </recommendedName>
</protein>
<keyword evidence="7" id="KW-0131">Cell cycle</keyword>
<keyword evidence="9" id="KW-1185">Reference proteome</keyword>
<reference evidence="8" key="1">
    <citation type="journal article" date="2012" name="Nature">
        <title>The tomato genome sequence provides insights into fleshy fruit evolution.</title>
        <authorList>
            <consortium name="Tomato Genome Consortium"/>
        </authorList>
    </citation>
    <scope>NUCLEOTIDE SEQUENCE [LARGE SCALE GENOMIC DNA]</scope>
    <source>
        <strain evidence="8">cv. Heinz 1706</strain>
    </source>
</reference>
<evidence type="ECO:0000256" key="1">
    <source>
        <dbReference type="ARBA" id="ARBA00004123"/>
    </source>
</evidence>
<evidence type="ECO:0000256" key="4">
    <source>
        <dbReference type="ARBA" id="ARBA00022776"/>
    </source>
</evidence>
<dbReference type="PANTHER" id="PTHR21394">
    <property type="entry name" value="MAU2 CHROMATID COHESION FACTOR HOMOLOG"/>
    <property type="match status" value="1"/>
</dbReference>
<evidence type="ECO:0000256" key="7">
    <source>
        <dbReference type="ARBA" id="ARBA00023306"/>
    </source>
</evidence>
<dbReference type="STRING" id="4081.A0A3Q7I1J0"/>
<dbReference type="InParanoid" id="A0A3Q7I1J0"/>
<evidence type="ECO:0008006" key="10">
    <source>
        <dbReference type="Google" id="ProtNLM"/>
    </source>
</evidence>
<dbReference type="GO" id="GO:0007059">
    <property type="term" value="P:chromosome segregation"/>
    <property type="evidence" value="ECO:0007669"/>
    <property type="project" value="UniProtKB-KW"/>
</dbReference>
<proteinExistence type="inferred from homology"/>
<keyword evidence="3" id="KW-0132">Cell division</keyword>
<accession>A0A3Q7I1J0</accession>
<dbReference type="GO" id="GO:0005634">
    <property type="term" value="C:nucleus"/>
    <property type="evidence" value="ECO:0007669"/>
    <property type="project" value="UniProtKB-SubCell"/>
</dbReference>
<evidence type="ECO:0000256" key="5">
    <source>
        <dbReference type="ARBA" id="ARBA00022829"/>
    </source>
</evidence>
<evidence type="ECO:0000256" key="2">
    <source>
        <dbReference type="ARBA" id="ARBA00008585"/>
    </source>
</evidence>
<dbReference type="AlphaFoldDB" id="A0A3Q7I1J0"/>